<gene>
    <name evidence="2" type="ORF">BaRGS_00020266</name>
</gene>
<comment type="caution">
    <text evidence="2">The sequence shown here is derived from an EMBL/GenBank/DDBJ whole genome shotgun (WGS) entry which is preliminary data.</text>
</comment>
<keyword evidence="3" id="KW-1185">Reference proteome</keyword>
<dbReference type="AlphaFoldDB" id="A0ABD0KNI0"/>
<dbReference type="EMBL" id="JACVVK020000150">
    <property type="protein sequence ID" value="KAK7488481.1"/>
    <property type="molecule type" value="Genomic_DNA"/>
</dbReference>
<evidence type="ECO:0000313" key="2">
    <source>
        <dbReference type="EMBL" id="KAK7488481.1"/>
    </source>
</evidence>
<proteinExistence type="predicted"/>
<evidence type="ECO:0000313" key="3">
    <source>
        <dbReference type="Proteomes" id="UP001519460"/>
    </source>
</evidence>
<protein>
    <submittedName>
        <fullName evidence="2">Uncharacterized protein</fullName>
    </submittedName>
</protein>
<evidence type="ECO:0000256" key="1">
    <source>
        <dbReference type="SAM" id="SignalP"/>
    </source>
</evidence>
<accession>A0ABD0KNI0</accession>
<organism evidence="2 3">
    <name type="scientific">Batillaria attramentaria</name>
    <dbReference type="NCBI Taxonomy" id="370345"/>
    <lineage>
        <taxon>Eukaryota</taxon>
        <taxon>Metazoa</taxon>
        <taxon>Spiralia</taxon>
        <taxon>Lophotrochozoa</taxon>
        <taxon>Mollusca</taxon>
        <taxon>Gastropoda</taxon>
        <taxon>Caenogastropoda</taxon>
        <taxon>Sorbeoconcha</taxon>
        <taxon>Cerithioidea</taxon>
        <taxon>Batillariidae</taxon>
        <taxon>Batillaria</taxon>
    </lineage>
</organism>
<keyword evidence="1" id="KW-0732">Signal</keyword>
<dbReference type="Proteomes" id="UP001519460">
    <property type="component" value="Unassembled WGS sequence"/>
</dbReference>
<feature type="signal peptide" evidence="1">
    <location>
        <begin position="1"/>
        <end position="22"/>
    </location>
</feature>
<sequence>MNFRDSLLVTFLVAASFSLTIAEDCVVGSGSDCVGKPFCCFPSNCYCCASDTAGPNVTMVNQAVSSCVCDENNPGSYGLVIKSGGLVGNLKTLTGLIPCNPYRRNIRPRPVELAAGLRYATKASSTGRRSRQST</sequence>
<feature type="chain" id="PRO_5044854659" evidence="1">
    <location>
        <begin position="23"/>
        <end position="134"/>
    </location>
</feature>
<reference evidence="2 3" key="1">
    <citation type="journal article" date="2023" name="Sci. Data">
        <title>Genome assembly of the Korean intertidal mud-creeper Batillaria attramentaria.</title>
        <authorList>
            <person name="Patra A.K."/>
            <person name="Ho P.T."/>
            <person name="Jun S."/>
            <person name="Lee S.J."/>
            <person name="Kim Y."/>
            <person name="Won Y.J."/>
        </authorList>
    </citation>
    <scope>NUCLEOTIDE SEQUENCE [LARGE SCALE GENOMIC DNA]</scope>
    <source>
        <strain evidence="2">Wonlab-2016</strain>
    </source>
</reference>
<name>A0ABD0KNI0_9CAEN</name>